<organism evidence="2 3">
    <name type="scientific">Candidatus Nomurabacteria bacterium GW2011_GWA1_46_11</name>
    <dbReference type="NCBI Taxonomy" id="1618732"/>
    <lineage>
        <taxon>Bacteria</taxon>
        <taxon>Candidatus Nomuraibacteriota</taxon>
    </lineage>
</organism>
<dbReference type="Gene3D" id="1.10.10.10">
    <property type="entry name" value="Winged helix-like DNA-binding domain superfamily/Winged helix DNA-binding domain"/>
    <property type="match status" value="1"/>
</dbReference>
<dbReference type="CDD" id="cd00090">
    <property type="entry name" value="HTH_ARSR"/>
    <property type="match status" value="1"/>
</dbReference>
<feature type="domain" description="Transcription regulator TrmB N-terminal" evidence="1">
    <location>
        <begin position="8"/>
        <end position="79"/>
    </location>
</feature>
<dbReference type="InterPro" id="IPR036388">
    <property type="entry name" value="WH-like_DNA-bd_sf"/>
</dbReference>
<dbReference type="InterPro" id="IPR011991">
    <property type="entry name" value="ArsR-like_HTH"/>
</dbReference>
<gene>
    <name evidence="2" type="ORF">UX31_C0016G0012</name>
</gene>
<evidence type="ECO:0000259" key="1">
    <source>
        <dbReference type="Pfam" id="PF01978"/>
    </source>
</evidence>
<dbReference type="Proteomes" id="UP000034107">
    <property type="component" value="Unassembled WGS sequence"/>
</dbReference>
<evidence type="ECO:0000313" key="2">
    <source>
        <dbReference type="EMBL" id="KKU21535.1"/>
    </source>
</evidence>
<dbReference type="SUPFAM" id="SSF46785">
    <property type="entry name" value="Winged helix' DNA-binding domain"/>
    <property type="match status" value="1"/>
</dbReference>
<dbReference type="EMBL" id="LCLS01000016">
    <property type="protein sequence ID" value="KKU21535.1"/>
    <property type="molecule type" value="Genomic_DNA"/>
</dbReference>
<dbReference type="Pfam" id="PF01978">
    <property type="entry name" value="TrmB"/>
    <property type="match status" value="1"/>
</dbReference>
<comment type="caution">
    <text evidence="2">The sequence shown here is derived from an EMBL/GenBank/DDBJ whole genome shotgun (WGS) entry which is preliminary data.</text>
</comment>
<dbReference type="InterPro" id="IPR051797">
    <property type="entry name" value="TrmB-like"/>
</dbReference>
<dbReference type="InterPro" id="IPR002831">
    <property type="entry name" value="Tscrpt_reg_TrmB_N"/>
</dbReference>
<sequence length="288" mass="33771">MNTFIRTLQRFGLGENEAKVYVQILKDGETSPYRLARETGIPRTTIYEHVMSLALKGLIELEKSDGLAKQQTKLRPKNPSILRKIVWQRKEEMSKLDVDLVHILPELKSEYHKTEPNADFMFYPGIEGAKKVMLMEDEGQMQEYVWDYQTPMDSMGPEFINEWVSRTTEAMKNSKWKVKELFPLNEWSRHVTTYQYGRDPNYIKSREFRYIDDPVFDIKQRFAIKGERVLISNIEEDEMWGLVIKSPSLAKSLRSIFLMTWQIAKPVTDEVVKSWGSNEFLMAEQGKP</sequence>
<dbReference type="PANTHER" id="PTHR34293">
    <property type="entry name" value="HTH-TYPE TRANSCRIPTIONAL REGULATOR TRMBL2"/>
    <property type="match status" value="1"/>
</dbReference>
<evidence type="ECO:0000313" key="3">
    <source>
        <dbReference type="Proteomes" id="UP000034107"/>
    </source>
</evidence>
<proteinExistence type="predicted"/>
<name>A0A0G1RKQ8_9BACT</name>
<dbReference type="AlphaFoldDB" id="A0A0G1RKQ8"/>
<dbReference type="InterPro" id="IPR036390">
    <property type="entry name" value="WH_DNA-bd_sf"/>
</dbReference>
<protein>
    <submittedName>
        <fullName evidence="2">Transcriptional regulator, TrmB</fullName>
    </submittedName>
</protein>
<accession>A0A0G1RKQ8</accession>
<dbReference type="PANTHER" id="PTHR34293:SF1">
    <property type="entry name" value="HTH-TYPE TRANSCRIPTIONAL REGULATOR TRMBL2"/>
    <property type="match status" value="1"/>
</dbReference>
<reference evidence="2 3" key="1">
    <citation type="journal article" date="2015" name="Nature">
        <title>rRNA introns, odd ribosomes, and small enigmatic genomes across a large radiation of phyla.</title>
        <authorList>
            <person name="Brown C.T."/>
            <person name="Hug L.A."/>
            <person name="Thomas B.C."/>
            <person name="Sharon I."/>
            <person name="Castelle C.J."/>
            <person name="Singh A."/>
            <person name="Wilkins M.J."/>
            <person name="Williams K.H."/>
            <person name="Banfield J.F."/>
        </authorList>
    </citation>
    <scope>NUCLEOTIDE SEQUENCE [LARGE SCALE GENOMIC DNA]</scope>
</reference>